<dbReference type="EMBL" id="AECZ01000010">
    <property type="protein sequence ID" value="EFL51388.1"/>
    <property type="molecule type" value="Genomic_DNA"/>
</dbReference>
<feature type="signal peptide" evidence="5">
    <location>
        <begin position="1"/>
        <end position="21"/>
    </location>
</feature>
<sequence precursor="true">MKRIMLLLAGLLFAAAVPAQAKMLVAVSIAPQAYFLKQIAGDRADALVMVPAGTDAHTYEPKPRQLAELGKAAAYFGIGMDFENAWLPRFKAASPKMVIVHTDAGIKKMPMVAHEHEGEEHEHEHAGEGQDHDKVGHAEAHGHHHHAGEPDPHIWLSPKLAKRIGANMRDGLIAADPAGAADYRAGYERFAASCDALDAAIKKEFAGLPPGEHVFMVFHPSWGYFARDYGLTQEPIEQLGREPGPRALAGLVKEAKKDNVKVIFVQPEMSAKQAETVAQAIGGTVVTLDPLAADWSDNLTKAAAAIRQGMAGPTEAK</sequence>
<evidence type="ECO:0000313" key="6">
    <source>
        <dbReference type="EMBL" id="EFL51388.1"/>
    </source>
</evidence>
<dbReference type="AlphaFoldDB" id="E1JW28"/>
<dbReference type="OrthoDB" id="9810636at2"/>
<dbReference type="Gene3D" id="3.40.50.1980">
    <property type="entry name" value="Nitrogenase molybdenum iron protein domain"/>
    <property type="match status" value="2"/>
</dbReference>
<dbReference type="RefSeq" id="WP_005993172.1">
    <property type="nucleotide sequence ID" value="NZ_AECZ01000010.1"/>
</dbReference>
<dbReference type="Proteomes" id="UP000006250">
    <property type="component" value="Unassembled WGS sequence"/>
</dbReference>
<dbReference type="InterPro" id="IPR006127">
    <property type="entry name" value="ZnuA-like"/>
</dbReference>
<accession>E1JW28</accession>
<evidence type="ECO:0000256" key="5">
    <source>
        <dbReference type="SAM" id="SignalP"/>
    </source>
</evidence>
<name>E1JW28_SOLFR</name>
<evidence type="ECO:0000256" key="1">
    <source>
        <dbReference type="ARBA" id="ARBA00011028"/>
    </source>
</evidence>
<dbReference type="GO" id="GO:0046872">
    <property type="term" value="F:metal ion binding"/>
    <property type="evidence" value="ECO:0007669"/>
    <property type="project" value="InterPro"/>
</dbReference>
<evidence type="ECO:0000256" key="2">
    <source>
        <dbReference type="ARBA" id="ARBA00022448"/>
    </source>
</evidence>
<gene>
    <name evidence="6" type="ORF">DesfrDRAFT_1827</name>
</gene>
<dbReference type="Pfam" id="PF01297">
    <property type="entry name" value="ZnuA"/>
    <property type="match status" value="1"/>
</dbReference>
<proteinExistence type="inferred from homology"/>
<dbReference type="PANTHER" id="PTHR42953">
    <property type="entry name" value="HIGH-AFFINITY ZINC UPTAKE SYSTEM PROTEIN ZNUA-RELATED"/>
    <property type="match status" value="1"/>
</dbReference>
<dbReference type="SUPFAM" id="SSF53807">
    <property type="entry name" value="Helical backbone' metal receptor"/>
    <property type="match status" value="1"/>
</dbReference>
<dbReference type="GO" id="GO:0030001">
    <property type="term" value="P:metal ion transport"/>
    <property type="evidence" value="ECO:0007669"/>
    <property type="project" value="InterPro"/>
</dbReference>
<dbReference type="InterPro" id="IPR050492">
    <property type="entry name" value="Bact_metal-bind_prot9"/>
</dbReference>
<feature type="region of interest" description="Disordered" evidence="4">
    <location>
        <begin position="117"/>
        <end position="154"/>
    </location>
</feature>
<evidence type="ECO:0000313" key="7">
    <source>
        <dbReference type="Proteomes" id="UP000006250"/>
    </source>
</evidence>
<evidence type="ECO:0000256" key="4">
    <source>
        <dbReference type="SAM" id="MobiDB-lite"/>
    </source>
</evidence>
<comment type="caution">
    <text evidence="6">The sequence shown here is derived from an EMBL/GenBank/DDBJ whole genome shotgun (WGS) entry which is preliminary data.</text>
</comment>
<reference evidence="6 7" key="1">
    <citation type="submission" date="2010-08" db="EMBL/GenBank/DDBJ databases">
        <title>The draft genome of Desulfovibrio fructosovorans JJ.</title>
        <authorList>
            <consortium name="US DOE Joint Genome Institute (JGI-PGF)"/>
            <person name="Lucas S."/>
            <person name="Copeland A."/>
            <person name="Lapidus A."/>
            <person name="Cheng J.-F."/>
            <person name="Bruce D."/>
            <person name="Goodwin L."/>
            <person name="Pitluck S."/>
            <person name="Land M.L."/>
            <person name="Hauser L."/>
            <person name="Chang Y.-J."/>
            <person name="Jeffries C."/>
            <person name="Wall J.D."/>
            <person name="Stahl D.A."/>
            <person name="Arkin A.P."/>
            <person name="Dehal P."/>
            <person name="Stolyar S.M."/>
            <person name="Hazen T.C."/>
            <person name="Woyke T.J."/>
        </authorList>
    </citation>
    <scope>NUCLEOTIDE SEQUENCE [LARGE SCALE GENOMIC DNA]</scope>
    <source>
        <strain evidence="6 7">JJ</strain>
    </source>
</reference>
<dbReference type="STRING" id="596151.DesfrDRAFT_1827"/>
<keyword evidence="7" id="KW-1185">Reference proteome</keyword>
<keyword evidence="2" id="KW-0813">Transport</keyword>
<evidence type="ECO:0000256" key="3">
    <source>
        <dbReference type="ARBA" id="ARBA00022729"/>
    </source>
</evidence>
<keyword evidence="3 5" id="KW-0732">Signal</keyword>
<comment type="similarity">
    <text evidence="1">Belongs to the bacterial solute-binding protein 9 family.</text>
</comment>
<feature type="compositionally biased region" description="Basic and acidic residues" evidence="4">
    <location>
        <begin position="117"/>
        <end position="152"/>
    </location>
</feature>
<organism evidence="6 7">
    <name type="scientific">Solidesulfovibrio fructosivorans JJ]</name>
    <dbReference type="NCBI Taxonomy" id="596151"/>
    <lineage>
        <taxon>Bacteria</taxon>
        <taxon>Pseudomonadati</taxon>
        <taxon>Thermodesulfobacteriota</taxon>
        <taxon>Desulfovibrionia</taxon>
        <taxon>Desulfovibrionales</taxon>
        <taxon>Desulfovibrionaceae</taxon>
        <taxon>Solidesulfovibrio</taxon>
    </lineage>
</organism>
<protein>
    <submittedName>
        <fullName evidence="6">Periplasmic solute binding protein</fullName>
    </submittedName>
</protein>
<dbReference type="eggNOG" id="COG0803">
    <property type="taxonomic scope" value="Bacteria"/>
</dbReference>
<dbReference type="PANTHER" id="PTHR42953:SF3">
    <property type="entry name" value="HIGH-AFFINITY ZINC UPTAKE SYSTEM PROTEIN ZNUA"/>
    <property type="match status" value="1"/>
</dbReference>
<feature type="chain" id="PRO_5003147969" evidence="5">
    <location>
        <begin position="22"/>
        <end position="317"/>
    </location>
</feature>